<organism evidence="2 3">
    <name type="scientific">Phtheirospermum japonicum</name>
    <dbReference type="NCBI Taxonomy" id="374723"/>
    <lineage>
        <taxon>Eukaryota</taxon>
        <taxon>Viridiplantae</taxon>
        <taxon>Streptophyta</taxon>
        <taxon>Embryophyta</taxon>
        <taxon>Tracheophyta</taxon>
        <taxon>Spermatophyta</taxon>
        <taxon>Magnoliopsida</taxon>
        <taxon>eudicotyledons</taxon>
        <taxon>Gunneridae</taxon>
        <taxon>Pentapetalae</taxon>
        <taxon>asterids</taxon>
        <taxon>lamiids</taxon>
        <taxon>Lamiales</taxon>
        <taxon>Orobanchaceae</taxon>
        <taxon>Orobanchaceae incertae sedis</taxon>
        <taxon>Phtheirospermum</taxon>
    </lineage>
</organism>
<name>A0A830BHN4_9LAMI</name>
<sequence>MSLICLLKQCTKPGFNIITRGLSLCLWYRLKNGTFRSIRRTLAEIDAQGELLPDGTLIVDGEAVSVAYFRAGYAPTNYPSKSVARDVDEVVEEPSRRTWKERTFLMAPMEICLASRSDIPVLWMAQTVMDLEPGTMDFVRSGSFGQIFRPNNFMFGQSGAGNNWAKGHYTEGA</sequence>
<evidence type="ECO:0000313" key="2">
    <source>
        <dbReference type="EMBL" id="GFP84264.1"/>
    </source>
</evidence>
<keyword evidence="3" id="KW-1185">Reference proteome</keyword>
<dbReference type="AlphaFoldDB" id="A0A830BHN4"/>
<dbReference type="SUPFAM" id="SSF52490">
    <property type="entry name" value="Tubulin nucleotide-binding domain-like"/>
    <property type="match status" value="1"/>
</dbReference>
<dbReference type="SUPFAM" id="SSF52440">
    <property type="entry name" value="PreATP-grasp domain"/>
    <property type="match status" value="1"/>
</dbReference>
<comment type="caution">
    <text evidence="2">The sequence shown here is derived from an EMBL/GenBank/DDBJ whole genome shotgun (WGS) entry which is preliminary data.</text>
</comment>
<dbReference type="InterPro" id="IPR004887">
    <property type="entry name" value="GSH_synth_subst-bd"/>
</dbReference>
<protein>
    <submittedName>
        <fullName evidence="2">Tubulin beta-7 chain</fullName>
    </submittedName>
</protein>
<reference evidence="2" key="1">
    <citation type="submission" date="2020-07" db="EMBL/GenBank/DDBJ databases">
        <title>Ethylene signaling mediates host invasion by parasitic plants.</title>
        <authorList>
            <person name="Yoshida S."/>
        </authorList>
    </citation>
    <scope>NUCLEOTIDE SEQUENCE</scope>
    <source>
        <strain evidence="2">Okayama</strain>
    </source>
</reference>
<dbReference type="InterPro" id="IPR016185">
    <property type="entry name" value="PreATP-grasp_dom_sf"/>
</dbReference>
<accession>A0A830BHN4</accession>
<dbReference type="InterPro" id="IPR036525">
    <property type="entry name" value="Tubulin/FtsZ_GTPase_sf"/>
</dbReference>
<feature type="domain" description="Glutathione synthase substrate-binding" evidence="1">
    <location>
        <begin position="28"/>
        <end position="82"/>
    </location>
</feature>
<dbReference type="GO" id="GO:0004363">
    <property type="term" value="F:glutathione synthase activity"/>
    <property type="evidence" value="ECO:0007669"/>
    <property type="project" value="InterPro"/>
</dbReference>
<evidence type="ECO:0000313" key="3">
    <source>
        <dbReference type="Proteomes" id="UP000653305"/>
    </source>
</evidence>
<dbReference type="OrthoDB" id="1662883at2759"/>
<dbReference type="EMBL" id="BMAC01000081">
    <property type="protein sequence ID" value="GFP84264.1"/>
    <property type="molecule type" value="Genomic_DNA"/>
</dbReference>
<dbReference type="PANTHER" id="PTHR36527">
    <property type="entry name" value="OS01G0282866 PROTEIN"/>
    <property type="match status" value="1"/>
</dbReference>
<dbReference type="Gene3D" id="3.40.50.1440">
    <property type="entry name" value="Tubulin/FtsZ, GTPase domain"/>
    <property type="match status" value="1"/>
</dbReference>
<dbReference type="Pfam" id="PF03199">
    <property type="entry name" value="GSH_synthase"/>
    <property type="match status" value="1"/>
</dbReference>
<gene>
    <name evidence="2" type="ORF">PHJA_000570100</name>
</gene>
<dbReference type="PANTHER" id="PTHR36527:SF3">
    <property type="entry name" value="OS01G0282866 PROTEIN"/>
    <property type="match status" value="1"/>
</dbReference>
<dbReference type="GO" id="GO:0005524">
    <property type="term" value="F:ATP binding"/>
    <property type="evidence" value="ECO:0007669"/>
    <property type="project" value="InterPro"/>
</dbReference>
<proteinExistence type="predicted"/>
<evidence type="ECO:0000259" key="1">
    <source>
        <dbReference type="Pfam" id="PF03199"/>
    </source>
</evidence>
<dbReference type="Proteomes" id="UP000653305">
    <property type="component" value="Unassembled WGS sequence"/>
</dbReference>